<comment type="caution">
    <text evidence="6">The sequence shown here is derived from an EMBL/GenBank/DDBJ whole genome shotgun (WGS) entry which is preliminary data.</text>
</comment>
<evidence type="ECO:0000313" key="6">
    <source>
        <dbReference type="EMBL" id="MFC4308115.1"/>
    </source>
</evidence>
<dbReference type="InterPro" id="IPR009057">
    <property type="entry name" value="Homeodomain-like_sf"/>
</dbReference>
<reference evidence="7" key="1">
    <citation type="journal article" date="2019" name="Int. J. Syst. Evol. Microbiol.">
        <title>The Global Catalogue of Microorganisms (GCM) 10K type strain sequencing project: providing services to taxonomists for standard genome sequencing and annotation.</title>
        <authorList>
            <consortium name="The Broad Institute Genomics Platform"/>
            <consortium name="The Broad Institute Genome Sequencing Center for Infectious Disease"/>
            <person name="Wu L."/>
            <person name="Ma J."/>
        </authorList>
    </citation>
    <scope>NUCLEOTIDE SEQUENCE [LARGE SCALE GENOMIC DNA]</scope>
    <source>
        <strain evidence="7">CGMCC 1.10759</strain>
    </source>
</reference>
<accession>A0ABV8SM61</accession>
<keyword evidence="2 4" id="KW-0238">DNA-binding</keyword>
<feature type="domain" description="HTH tetR-type" evidence="5">
    <location>
        <begin position="50"/>
        <end position="111"/>
    </location>
</feature>
<dbReference type="InterPro" id="IPR001647">
    <property type="entry name" value="HTH_TetR"/>
</dbReference>
<dbReference type="SUPFAM" id="SSF46689">
    <property type="entry name" value="Homeodomain-like"/>
    <property type="match status" value="1"/>
</dbReference>
<sequence>MKYAGEQQERDGGHGSLEWRIEYTHCITNFMAVKSKRRTYRSDVRAASVDEGRARMIEAGRKLLNGGKGMPAFSIDAVAREAGVTRATVYNQFESKHVLLAAIFDDIAQKGGLFELSQVFSEPDPEKALRRAVAIFAKFWGMHAQSMPKFTAFSQLDEEVATMLSERAERRRKLLTAIVERISAVRSPADLVDVLYALTGPEFYRLLAIHGRGAKAVEELTWQAVTDAVRRFTK</sequence>
<proteinExistence type="predicted"/>
<keyword evidence="1" id="KW-0805">Transcription regulation</keyword>
<evidence type="ECO:0000256" key="1">
    <source>
        <dbReference type="ARBA" id="ARBA00023015"/>
    </source>
</evidence>
<dbReference type="Proteomes" id="UP001595904">
    <property type="component" value="Unassembled WGS sequence"/>
</dbReference>
<evidence type="ECO:0000256" key="3">
    <source>
        <dbReference type="ARBA" id="ARBA00023163"/>
    </source>
</evidence>
<feature type="DNA-binding region" description="H-T-H motif" evidence="4">
    <location>
        <begin position="74"/>
        <end position="93"/>
    </location>
</feature>
<dbReference type="PANTHER" id="PTHR30055:SF151">
    <property type="entry name" value="TRANSCRIPTIONAL REGULATORY PROTEIN"/>
    <property type="match status" value="1"/>
</dbReference>
<dbReference type="Pfam" id="PF00440">
    <property type="entry name" value="TetR_N"/>
    <property type="match status" value="1"/>
</dbReference>
<evidence type="ECO:0000256" key="2">
    <source>
        <dbReference type="ARBA" id="ARBA00023125"/>
    </source>
</evidence>
<dbReference type="InterPro" id="IPR050109">
    <property type="entry name" value="HTH-type_TetR-like_transc_reg"/>
</dbReference>
<keyword evidence="7" id="KW-1185">Reference proteome</keyword>
<organism evidence="6 7">
    <name type="scientific">Steroidobacter flavus</name>
    <dbReference type="NCBI Taxonomy" id="1842136"/>
    <lineage>
        <taxon>Bacteria</taxon>
        <taxon>Pseudomonadati</taxon>
        <taxon>Pseudomonadota</taxon>
        <taxon>Gammaproteobacteria</taxon>
        <taxon>Steroidobacterales</taxon>
        <taxon>Steroidobacteraceae</taxon>
        <taxon>Steroidobacter</taxon>
    </lineage>
</organism>
<dbReference type="Gene3D" id="1.10.357.10">
    <property type="entry name" value="Tetracycline Repressor, domain 2"/>
    <property type="match status" value="1"/>
</dbReference>
<dbReference type="PANTHER" id="PTHR30055">
    <property type="entry name" value="HTH-TYPE TRANSCRIPTIONAL REGULATOR RUTR"/>
    <property type="match status" value="1"/>
</dbReference>
<dbReference type="EMBL" id="JBHSDU010000001">
    <property type="protein sequence ID" value="MFC4308115.1"/>
    <property type="molecule type" value="Genomic_DNA"/>
</dbReference>
<evidence type="ECO:0000256" key="4">
    <source>
        <dbReference type="PROSITE-ProRule" id="PRU00335"/>
    </source>
</evidence>
<gene>
    <name evidence="6" type="ORF">ACFPN2_03385</name>
</gene>
<dbReference type="PROSITE" id="PS50977">
    <property type="entry name" value="HTH_TETR_2"/>
    <property type="match status" value="1"/>
</dbReference>
<protein>
    <submittedName>
        <fullName evidence="6">TetR/AcrR family transcriptional regulator</fullName>
    </submittedName>
</protein>
<evidence type="ECO:0000313" key="7">
    <source>
        <dbReference type="Proteomes" id="UP001595904"/>
    </source>
</evidence>
<dbReference type="RefSeq" id="WP_380594966.1">
    <property type="nucleotide sequence ID" value="NZ_JBHSDU010000001.1"/>
</dbReference>
<name>A0ABV8SM61_9GAMM</name>
<evidence type="ECO:0000259" key="5">
    <source>
        <dbReference type="PROSITE" id="PS50977"/>
    </source>
</evidence>
<keyword evidence="3" id="KW-0804">Transcription</keyword>